<keyword evidence="4 7" id="KW-0812">Transmembrane</keyword>
<proteinExistence type="inferred from homology"/>
<dbReference type="SUPFAM" id="SSF161098">
    <property type="entry name" value="MetI-like"/>
    <property type="match status" value="1"/>
</dbReference>
<evidence type="ECO:0000256" key="3">
    <source>
        <dbReference type="ARBA" id="ARBA00022475"/>
    </source>
</evidence>
<evidence type="ECO:0000313" key="10">
    <source>
        <dbReference type="Proteomes" id="UP000260812"/>
    </source>
</evidence>
<evidence type="ECO:0000256" key="5">
    <source>
        <dbReference type="ARBA" id="ARBA00022989"/>
    </source>
</evidence>
<comment type="subcellular location">
    <subcellularLocation>
        <location evidence="1 7">Cell membrane</location>
        <topology evidence="1 7">Multi-pass membrane protein</topology>
    </subcellularLocation>
</comment>
<dbReference type="AlphaFoldDB" id="A0A3E3HXK3"/>
<accession>A0A3E3HXK3</accession>
<evidence type="ECO:0000256" key="4">
    <source>
        <dbReference type="ARBA" id="ARBA00022692"/>
    </source>
</evidence>
<dbReference type="GO" id="GO:0005886">
    <property type="term" value="C:plasma membrane"/>
    <property type="evidence" value="ECO:0007669"/>
    <property type="project" value="UniProtKB-SubCell"/>
</dbReference>
<keyword evidence="3" id="KW-1003">Cell membrane</keyword>
<keyword evidence="5 7" id="KW-1133">Transmembrane helix</keyword>
<feature type="transmembrane region" description="Helical" evidence="7">
    <location>
        <begin position="97"/>
        <end position="122"/>
    </location>
</feature>
<dbReference type="RefSeq" id="WP_102289476.1">
    <property type="nucleotide sequence ID" value="NZ_JBKVLI010000002.1"/>
</dbReference>
<feature type="transmembrane region" description="Helical" evidence="7">
    <location>
        <begin position="176"/>
        <end position="196"/>
    </location>
</feature>
<comment type="similarity">
    <text evidence="7">Belongs to the binding-protein-dependent transport system permease family.</text>
</comment>
<feature type="transmembrane region" description="Helical" evidence="7">
    <location>
        <begin position="134"/>
        <end position="156"/>
    </location>
</feature>
<evidence type="ECO:0000256" key="2">
    <source>
        <dbReference type="ARBA" id="ARBA00022448"/>
    </source>
</evidence>
<evidence type="ECO:0000256" key="1">
    <source>
        <dbReference type="ARBA" id="ARBA00004651"/>
    </source>
</evidence>
<dbReference type="CDD" id="cd06261">
    <property type="entry name" value="TM_PBP2"/>
    <property type="match status" value="1"/>
</dbReference>
<dbReference type="PROSITE" id="PS50928">
    <property type="entry name" value="ABC_TM1"/>
    <property type="match status" value="1"/>
</dbReference>
<feature type="transmembrane region" description="Helical" evidence="7">
    <location>
        <begin position="12"/>
        <end position="30"/>
    </location>
</feature>
<dbReference type="GeneID" id="97989821"/>
<dbReference type="PANTHER" id="PTHR43163:SF6">
    <property type="entry name" value="DIPEPTIDE TRANSPORT SYSTEM PERMEASE PROTEIN DPPB-RELATED"/>
    <property type="match status" value="1"/>
</dbReference>
<dbReference type="PANTHER" id="PTHR43163">
    <property type="entry name" value="DIPEPTIDE TRANSPORT SYSTEM PERMEASE PROTEIN DPPB-RELATED"/>
    <property type="match status" value="1"/>
</dbReference>
<dbReference type="InterPro" id="IPR045621">
    <property type="entry name" value="BPD_transp_1_N"/>
</dbReference>
<evidence type="ECO:0000313" key="9">
    <source>
        <dbReference type="EMBL" id="RGE56543.1"/>
    </source>
</evidence>
<dbReference type="GO" id="GO:0071916">
    <property type="term" value="F:dipeptide transmembrane transporter activity"/>
    <property type="evidence" value="ECO:0007669"/>
    <property type="project" value="TreeGrafter"/>
</dbReference>
<evidence type="ECO:0000256" key="7">
    <source>
        <dbReference type="RuleBase" id="RU363032"/>
    </source>
</evidence>
<gene>
    <name evidence="9" type="ORF">DXC51_23930</name>
</gene>
<dbReference type="InterPro" id="IPR035906">
    <property type="entry name" value="MetI-like_sf"/>
</dbReference>
<dbReference type="EMBL" id="QVLV01000024">
    <property type="protein sequence ID" value="RGE56543.1"/>
    <property type="molecule type" value="Genomic_DNA"/>
</dbReference>
<dbReference type="Pfam" id="PF00528">
    <property type="entry name" value="BPD_transp_1"/>
    <property type="match status" value="1"/>
</dbReference>
<feature type="domain" description="ABC transmembrane type-1" evidence="8">
    <location>
        <begin position="95"/>
        <end position="300"/>
    </location>
</feature>
<keyword evidence="6 7" id="KW-0472">Membrane</keyword>
<protein>
    <submittedName>
        <fullName evidence="9">ABC transporter permease</fullName>
    </submittedName>
</protein>
<comment type="caution">
    <text evidence="9">The sequence shown here is derived from an EMBL/GenBank/DDBJ whole genome shotgun (WGS) entry which is preliminary data.</text>
</comment>
<dbReference type="Pfam" id="PF19300">
    <property type="entry name" value="BPD_transp_1_N"/>
    <property type="match status" value="1"/>
</dbReference>
<dbReference type="Proteomes" id="UP000260812">
    <property type="component" value="Unassembled WGS sequence"/>
</dbReference>
<keyword evidence="10" id="KW-1185">Reference proteome</keyword>
<dbReference type="Gene3D" id="1.10.3720.10">
    <property type="entry name" value="MetI-like"/>
    <property type="match status" value="1"/>
</dbReference>
<evidence type="ECO:0000256" key="6">
    <source>
        <dbReference type="ARBA" id="ARBA00023136"/>
    </source>
</evidence>
<feature type="transmembrane region" description="Helical" evidence="7">
    <location>
        <begin position="281"/>
        <end position="307"/>
    </location>
</feature>
<sequence>MKKYIIKRLGQAAITIILISVFAYLLMYIVPGDPVYAILGSDITREQYEKQYLLMELDKPMLVRYWHWVEKIVQGDMGLSYKYTKPVMDLLRQRLPVTMYLGGISLIISVFLGIILGTLCGINRGRTVDNVLTVLANIGSVVPGFWLAVVGMYIFSIKLGWLPSYGFSFPTAGVGLSIKQTIMPVVCLSVGAVASLTRQMRSGMLEVIRQDYIRTARAKGLKESQVIVRHAIKNAIIPVVTLLGMNLRGIVSGAVTIETVYAINGTGSLLVNSIVGRDYPVIQACVLIISVVVVLSNLLVDICYGYLDPRIRLQ</sequence>
<reference evidence="9" key="1">
    <citation type="submission" date="2018-08" db="EMBL/GenBank/DDBJ databases">
        <title>A genome reference for cultivated species of the human gut microbiota.</title>
        <authorList>
            <person name="Zou Y."/>
            <person name="Xue W."/>
            <person name="Luo G."/>
        </authorList>
    </citation>
    <scope>NUCLEOTIDE SEQUENCE [LARGE SCALE GENOMIC DNA]</scope>
    <source>
        <strain evidence="9">TF05-5AC</strain>
    </source>
</reference>
<organism evidence="9 10">
    <name type="scientific">Eisenbergiella massiliensis</name>
    <dbReference type="NCBI Taxonomy" id="1720294"/>
    <lineage>
        <taxon>Bacteria</taxon>
        <taxon>Bacillati</taxon>
        <taxon>Bacillota</taxon>
        <taxon>Clostridia</taxon>
        <taxon>Lachnospirales</taxon>
        <taxon>Lachnospiraceae</taxon>
        <taxon>Eisenbergiella</taxon>
    </lineage>
</organism>
<evidence type="ECO:0000259" key="8">
    <source>
        <dbReference type="PROSITE" id="PS50928"/>
    </source>
</evidence>
<feature type="transmembrane region" description="Helical" evidence="7">
    <location>
        <begin position="235"/>
        <end position="261"/>
    </location>
</feature>
<name>A0A3E3HXK3_9FIRM</name>
<dbReference type="InterPro" id="IPR000515">
    <property type="entry name" value="MetI-like"/>
</dbReference>
<keyword evidence="2 7" id="KW-0813">Transport</keyword>